<dbReference type="InterPro" id="IPR012292">
    <property type="entry name" value="Globin/Proto"/>
</dbReference>
<reference evidence="6" key="1">
    <citation type="submission" date="2016-01" db="EMBL/GenBank/DDBJ databases">
        <authorList>
            <person name="Peeters C."/>
        </authorList>
    </citation>
    <scope>NUCLEOTIDE SEQUENCE [LARGE SCALE GENOMIC DNA]</scope>
    <source>
        <strain evidence="6">LMG 29325</strain>
    </source>
</reference>
<dbReference type="GO" id="GO:0020037">
    <property type="term" value="F:heme binding"/>
    <property type="evidence" value="ECO:0007669"/>
    <property type="project" value="InterPro"/>
</dbReference>
<organism evidence="6 7">
    <name type="scientific">Caballeronia glebae</name>
    <dbReference type="NCBI Taxonomy" id="1777143"/>
    <lineage>
        <taxon>Bacteria</taxon>
        <taxon>Pseudomonadati</taxon>
        <taxon>Pseudomonadota</taxon>
        <taxon>Betaproteobacteria</taxon>
        <taxon>Burkholderiales</taxon>
        <taxon>Burkholderiaceae</taxon>
        <taxon>Caballeronia</taxon>
    </lineage>
</organism>
<protein>
    <submittedName>
        <fullName evidence="6">Globin</fullName>
    </submittedName>
</protein>
<dbReference type="Proteomes" id="UP000054596">
    <property type="component" value="Unassembled WGS sequence"/>
</dbReference>
<evidence type="ECO:0000256" key="2">
    <source>
        <dbReference type="ARBA" id="ARBA00022617"/>
    </source>
</evidence>
<comment type="caution">
    <text evidence="6">The sequence shown here is derived from an EMBL/GenBank/DDBJ whole genome shotgun (WGS) entry which is preliminary data.</text>
</comment>
<dbReference type="InterPro" id="IPR009050">
    <property type="entry name" value="Globin-like_sf"/>
</dbReference>
<evidence type="ECO:0000256" key="4">
    <source>
        <dbReference type="ARBA" id="ARBA00023004"/>
    </source>
</evidence>
<dbReference type="Gene3D" id="1.10.490.10">
    <property type="entry name" value="Globins"/>
    <property type="match status" value="1"/>
</dbReference>
<proteinExistence type="predicted"/>
<dbReference type="Pfam" id="PF01152">
    <property type="entry name" value="Bac_globin"/>
    <property type="match status" value="1"/>
</dbReference>
<gene>
    <name evidence="6" type="ORF">AWB82_04665</name>
</gene>
<feature type="region of interest" description="Disordered" evidence="5">
    <location>
        <begin position="193"/>
        <end position="225"/>
    </location>
</feature>
<keyword evidence="3" id="KW-0479">Metal-binding</keyword>
<accession>A0A158BYY2</accession>
<evidence type="ECO:0000256" key="3">
    <source>
        <dbReference type="ARBA" id="ARBA00022723"/>
    </source>
</evidence>
<dbReference type="STRING" id="1777143.AWB82_04665"/>
<dbReference type="EMBL" id="FCOJ02000037">
    <property type="protein sequence ID" value="SAK74487.1"/>
    <property type="molecule type" value="Genomic_DNA"/>
</dbReference>
<dbReference type="CDD" id="cd08916">
    <property type="entry name" value="TrHb3_P"/>
    <property type="match status" value="1"/>
</dbReference>
<evidence type="ECO:0000256" key="5">
    <source>
        <dbReference type="SAM" id="MobiDB-lite"/>
    </source>
</evidence>
<evidence type="ECO:0000256" key="1">
    <source>
        <dbReference type="ARBA" id="ARBA00022448"/>
    </source>
</evidence>
<sequence length="225" mass="25734">MKNHAIRTPLAAGNEFARESAILRHLDVLRPKNLNRSPLLFHRSMMNTEHPSTNAPREREPTEANVRALVEAFYRRVDDDPLLGPIFSRALTGRWDEHLAKMTTFWSSLVLGSKQYRGNVQEAHRPIDDIEPQHFARWLSLFLNTVESRYEPAAAVQFMEPALRIAQSLQLSKFGWDYQIPVEQQELLAALKRQRTGGAPEPRFPERPDAEPFPAKFIGKSADGK</sequence>
<dbReference type="SUPFAM" id="SSF46458">
    <property type="entry name" value="Globin-like"/>
    <property type="match status" value="1"/>
</dbReference>
<keyword evidence="2" id="KW-0349">Heme</keyword>
<name>A0A158BYY2_9BURK</name>
<dbReference type="GO" id="GO:0046872">
    <property type="term" value="F:metal ion binding"/>
    <property type="evidence" value="ECO:0007669"/>
    <property type="project" value="UniProtKB-KW"/>
</dbReference>
<dbReference type="InterPro" id="IPR001486">
    <property type="entry name" value="Hemoglobin_trunc"/>
</dbReference>
<evidence type="ECO:0000313" key="6">
    <source>
        <dbReference type="EMBL" id="SAK74487.1"/>
    </source>
</evidence>
<keyword evidence="7" id="KW-1185">Reference proteome</keyword>
<evidence type="ECO:0000313" key="7">
    <source>
        <dbReference type="Proteomes" id="UP000054596"/>
    </source>
</evidence>
<keyword evidence="1" id="KW-0813">Transport</keyword>
<dbReference type="GO" id="GO:0019825">
    <property type="term" value="F:oxygen binding"/>
    <property type="evidence" value="ECO:0007669"/>
    <property type="project" value="InterPro"/>
</dbReference>
<keyword evidence="4" id="KW-0408">Iron</keyword>
<dbReference type="AlphaFoldDB" id="A0A158BYY2"/>